<evidence type="ECO:0000313" key="4">
    <source>
        <dbReference type="Proteomes" id="UP000501558"/>
    </source>
</evidence>
<evidence type="ECO:0000313" key="3">
    <source>
        <dbReference type="EMBL" id="QIW58983.1"/>
    </source>
</evidence>
<keyword evidence="1" id="KW-0963">Cytoplasm</keyword>
<dbReference type="Proteomes" id="UP000501558">
    <property type="component" value="Chromosome"/>
</dbReference>
<dbReference type="KEGG" id="lrn:CMV25_02540"/>
<organism evidence="2 5">
    <name type="scientific">Pseudolactococcus raffinolactis</name>
    <dbReference type="NCBI Taxonomy" id="1366"/>
    <lineage>
        <taxon>Bacteria</taxon>
        <taxon>Bacillati</taxon>
        <taxon>Bacillota</taxon>
        <taxon>Bacilli</taxon>
        <taxon>Lactobacillales</taxon>
        <taxon>Streptococcaceae</taxon>
        <taxon>Pseudolactococcus</taxon>
    </lineage>
</organism>
<dbReference type="STRING" id="1348633.GCA_001591765_00588"/>
<gene>
    <name evidence="3" type="ORF">GU334_08715</name>
    <name evidence="2" type="ORF">GU336_10125</name>
</gene>
<evidence type="ECO:0000256" key="1">
    <source>
        <dbReference type="ARBA" id="ARBA00022490"/>
    </source>
</evidence>
<sequence>MANIITELEKTAIPSLDIVGRTAIYVFYSSYKYVRQLSRFGDLGYSSKKARYALLYVDTATLETVVPKLMDLHFVKAVKVSEFDHLDMDFSSAFQETIQEAKNQEAKKAVEL</sequence>
<keyword evidence="4" id="KW-1185">Reference proteome</keyword>
<dbReference type="AlphaFoldDB" id="A0A290PX98"/>
<dbReference type="Proteomes" id="UP000501945">
    <property type="component" value="Chromosome"/>
</dbReference>
<protein>
    <submittedName>
        <fullName evidence="2">DUF2129 domain-containing protein</fullName>
    </submittedName>
</protein>
<dbReference type="EMBL" id="CP047628">
    <property type="protein sequence ID" value="QIW58983.1"/>
    <property type="molecule type" value="Genomic_DNA"/>
</dbReference>
<evidence type="ECO:0000313" key="2">
    <source>
        <dbReference type="EMBL" id="QIW54461.1"/>
    </source>
</evidence>
<dbReference type="OrthoDB" id="2243189at2"/>
<dbReference type="Pfam" id="PF09902">
    <property type="entry name" value="DUF2129"/>
    <property type="match status" value="1"/>
</dbReference>
<dbReference type="EMBL" id="CP047616">
    <property type="protein sequence ID" value="QIW54461.1"/>
    <property type="molecule type" value="Genomic_DNA"/>
</dbReference>
<name>A0A290PX98_9LACT</name>
<dbReference type="RefSeq" id="WP_061774139.1">
    <property type="nucleotide sequence ID" value="NZ_BAAAXH010000084.1"/>
</dbReference>
<evidence type="ECO:0000313" key="5">
    <source>
        <dbReference type="Proteomes" id="UP000501945"/>
    </source>
</evidence>
<dbReference type="GeneID" id="93294596"/>
<reference evidence="4 5" key="1">
    <citation type="submission" date="2019-12" db="EMBL/GenBank/DDBJ databases">
        <title>Whole genome sequences of Lactococcus raffinolactis strains isolated from sewage.</title>
        <authorList>
            <person name="Ybazeta G."/>
            <person name="Ross M."/>
            <person name="Brabant-Kirwan D."/>
            <person name="Saleh M."/>
            <person name="Dillon J.A."/>
            <person name="Splinter K."/>
            <person name="Nokhbeh R."/>
        </authorList>
    </citation>
    <scope>NUCLEOTIDE SEQUENCE [LARGE SCALE GENOMIC DNA]</scope>
    <source>
        <strain evidence="3 4">Lr_19_14</strain>
        <strain evidence="2 5">Lr_19_5</strain>
    </source>
</reference>
<proteinExistence type="predicted"/>
<accession>A0A290PX98</accession>
<dbReference type="InterPro" id="IPR016979">
    <property type="entry name" value="DUF2129"/>
</dbReference>